<proteinExistence type="predicted"/>
<dbReference type="EMBL" id="BPLF01000001">
    <property type="protein sequence ID" value="GIX62251.1"/>
    <property type="molecule type" value="Genomic_DNA"/>
</dbReference>
<dbReference type="Pfam" id="PF12785">
    <property type="entry name" value="VESA1_N"/>
    <property type="match status" value="1"/>
</dbReference>
<dbReference type="AlphaFoldDB" id="A0AAV4LQ34"/>
<dbReference type="GeneID" id="94193732"/>
<protein>
    <submittedName>
        <fullName evidence="1">Variant erythrocyte surface antigen-1 family protein</fullName>
    </submittedName>
</protein>
<gene>
    <name evidence="1" type="ORF">BcabD6B2_16860</name>
</gene>
<evidence type="ECO:0000313" key="1">
    <source>
        <dbReference type="EMBL" id="GIX62251.1"/>
    </source>
</evidence>
<accession>A0AAV4LQ34</accession>
<organism evidence="1 2">
    <name type="scientific">Babesia caballi</name>
    <dbReference type="NCBI Taxonomy" id="5871"/>
    <lineage>
        <taxon>Eukaryota</taxon>
        <taxon>Sar</taxon>
        <taxon>Alveolata</taxon>
        <taxon>Apicomplexa</taxon>
        <taxon>Aconoidasida</taxon>
        <taxon>Piroplasmida</taxon>
        <taxon>Babesiidae</taxon>
        <taxon>Babesia</taxon>
    </lineage>
</organism>
<keyword evidence="2" id="KW-1185">Reference proteome</keyword>
<name>A0AAV4LQ34_BABCB</name>
<dbReference type="Proteomes" id="UP001497744">
    <property type="component" value="Unassembled WGS sequence"/>
</dbReference>
<sequence length="814" mass="88886">MTSGGKSLTTPPENLKEAVDWVIHISELKQLEQLAAALEALLKHDGSEVAVRVKEVYEKICEKFCNISDTLDGRPAPALKYYLKNLETFEPVKRSGDEGDGNILRKFRDGSVSLETSISTLAENLKTFLGANEDGLTSFTGQGIIKTGGTSSYNPAYNGAQWSADEAEQCAVILLAVVPMIFLALNYIHPKCKDGIPLSALVNPSFGSPCNLKEAIDWILRVTGKDGQGGRDNTSVLAKAVKELLESAVRDVESLTSNRHKNDTELQKLKTGLEKAKELVGQDVTGDTDFEYVGTGGPIGMLAEGLQKFIGYGSKGILSDPPTAGKLTGAGIAPSNMATHRLCDAAIAFTNGVLEGCKKYSDLTNTINSQYLQKVEKNINDLYSKYGIGPGELKNTAKSVGDELKRVNGSNVGQFIVDIGKAFETLKSVTNTSEDVATKVGAYLKGVFAKKWTNGNDQEIGDKIKAIGTALNSTNVYNLSDLGNLIKQVDNVLDASKAKLQRVKDSLNAGKSALLDHLRKYNYTSRYQDYEPLTEKEVTPTHAKIFLACLPLFYQAFTYIYWRCDTTKGNGAWAGQNFGDDKNGWGLKDFMFAMHCQFGYLNNRRGSDVVETVKKSMCKDFETVMSTAKEAARTRASAVIKAWPKLYPTASSPSPSEKPTYPEFLRELQKKFPETLGASTPAKDSLAAMYYCALCYFKCQQSKNVTKAVNTPSTIREMLYYLAALPFSPNYNAFNIHVTAHFKKLSPVSDQNNDAALMIPVADSGISSKHNTLSATDIKDYLTSTCMYSMSARLASGPGGVYIYRRALAPRAFL</sequence>
<dbReference type="InterPro" id="IPR024751">
    <property type="entry name" value="VESA1"/>
</dbReference>
<comment type="caution">
    <text evidence="1">The sequence shown here is derived from an EMBL/GenBank/DDBJ whole genome shotgun (WGS) entry which is preliminary data.</text>
</comment>
<dbReference type="RefSeq" id="XP_067714320.1">
    <property type="nucleotide sequence ID" value="XM_067858219.1"/>
</dbReference>
<reference evidence="1 2" key="1">
    <citation type="submission" date="2021-06" db="EMBL/GenBank/DDBJ databases">
        <title>Genome sequence of Babesia caballi.</title>
        <authorList>
            <person name="Yamagishi J."/>
            <person name="Kidaka T."/>
            <person name="Ochi A."/>
        </authorList>
    </citation>
    <scope>NUCLEOTIDE SEQUENCE [LARGE SCALE GENOMIC DNA]</scope>
    <source>
        <strain evidence="1">USDA-D6B2</strain>
    </source>
</reference>
<evidence type="ECO:0000313" key="2">
    <source>
        <dbReference type="Proteomes" id="UP001497744"/>
    </source>
</evidence>